<comment type="caution">
    <text evidence="3">The sequence shown here is derived from an EMBL/GenBank/DDBJ whole genome shotgun (WGS) entry which is preliminary data.</text>
</comment>
<evidence type="ECO:0000313" key="4">
    <source>
        <dbReference type="Proteomes" id="UP001165060"/>
    </source>
</evidence>
<dbReference type="Gene3D" id="3.40.50.300">
    <property type="entry name" value="P-loop containing nucleotide triphosphate hydrolases"/>
    <property type="match status" value="1"/>
</dbReference>
<name>A0ABQ6MQS5_9STRA</name>
<evidence type="ECO:0000256" key="1">
    <source>
        <dbReference type="SAM" id="MobiDB-lite"/>
    </source>
</evidence>
<accession>A0ABQ6MQS5</accession>
<evidence type="ECO:0000259" key="2">
    <source>
        <dbReference type="Pfam" id="PF01712"/>
    </source>
</evidence>
<evidence type="ECO:0000313" key="3">
    <source>
        <dbReference type="EMBL" id="GMI30202.1"/>
    </source>
</evidence>
<sequence length="252" mass="28567">MSSFDFCSAGFDNLFIGISGLIGAGKSTLATALAKEMGLPVHYEPVIDNVYLEDFYGDMKKYAFQLQIYLLNKRFKQQQQIIWEGKGGVVDRTIYEDSVFAKMLRNGGLLDERDYNTYCELFSHMSNFMKKPNVIVHLDVSPEESLRRIKMRSRDCESKVTLEYLQGLHSAYEEFVADIARVIPVIKVDYNRFRTAEDMAKVIKIEYEKIANVRKVGEGEFREACGSPLKGPVESPVLAAGEGDEKVEAEVQ</sequence>
<keyword evidence="4" id="KW-1185">Reference proteome</keyword>
<dbReference type="InterPro" id="IPR050566">
    <property type="entry name" value="Deoxyribonucleoside_kinase"/>
</dbReference>
<feature type="region of interest" description="Disordered" evidence="1">
    <location>
        <begin position="229"/>
        <end position="252"/>
    </location>
</feature>
<dbReference type="Proteomes" id="UP001165060">
    <property type="component" value="Unassembled WGS sequence"/>
</dbReference>
<dbReference type="PANTHER" id="PTHR10513">
    <property type="entry name" value="DEOXYNUCLEOSIDE KINASE"/>
    <property type="match status" value="1"/>
</dbReference>
<proteinExistence type="predicted"/>
<dbReference type="CDD" id="cd01673">
    <property type="entry name" value="dNK"/>
    <property type="match status" value="1"/>
</dbReference>
<dbReference type="SUPFAM" id="SSF52540">
    <property type="entry name" value="P-loop containing nucleoside triphosphate hydrolases"/>
    <property type="match status" value="1"/>
</dbReference>
<dbReference type="PANTHER" id="PTHR10513:SF35">
    <property type="entry name" value="DEOXYADENOSINE KINASE"/>
    <property type="match status" value="1"/>
</dbReference>
<dbReference type="InterPro" id="IPR027417">
    <property type="entry name" value="P-loop_NTPase"/>
</dbReference>
<dbReference type="EMBL" id="BRYB01000447">
    <property type="protein sequence ID" value="GMI30202.1"/>
    <property type="molecule type" value="Genomic_DNA"/>
</dbReference>
<dbReference type="InterPro" id="IPR031314">
    <property type="entry name" value="DNK_dom"/>
</dbReference>
<feature type="compositionally biased region" description="Basic and acidic residues" evidence="1">
    <location>
        <begin position="243"/>
        <end position="252"/>
    </location>
</feature>
<gene>
    <name evidence="3" type="ORF">TeGR_g12398</name>
</gene>
<reference evidence="3 4" key="1">
    <citation type="journal article" date="2023" name="Commun. Biol.">
        <title>Genome analysis of Parmales, the sister group of diatoms, reveals the evolutionary specialization of diatoms from phago-mixotrophs to photoautotrophs.</title>
        <authorList>
            <person name="Ban H."/>
            <person name="Sato S."/>
            <person name="Yoshikawa S."/>
            <person name="Yamada K."/>
            <person name="Nakamura Y."/>
            <person name="Ichinomiya M."/>
            <person name="Sato N."/>
            <person name="Blanc-Mathieu R."/>
            <person name="Endo H."/>
            <person name="Kuwata A."/>
            <person name="Ogata H."/>
        </authorList>
    </citation>
    <scope>NUCLEOTIDE SEQUENCE [LARGE SCALE GENOMIC DNA]</scope>
</reference>
<organism evidence="3 4">
    <name type="scientific">Tetraparma gracilis</name>
    <dbReference type="NCBI Taxonomy" id="2962635"/>
    <lineage>
        <taxon>Eukaryota</taxon>
        <taxon>Sar</taxon>
        <taxon>Stramenopiles</taxon>
        <taxon>Ochrophyta</taxon>
        <taxon>Bolidophyceae</taxon>
        <taxon>Parmales</taxon>
        <taxon>Triparmaceae</taxon>
        <taxon>Tetraparma</taxon>
    </lineage>
</organism>
<protein>
    <recommendedName>
        <fullName evidence="2">Deoxynucleoside kinase domain-containing protein</fullName>
    </recommendedName>
</protein>
<dbReference type="Pfam" id="PF01712">
    <property type="entry name" value="dNK"/>
    <property type="match status" value="1"/>
</dbReference>
<feature type="domain" description="Deoxynucleoside kinase" evidence="2">
    <location>
        <begin position="16"/>
        <end position="204"/>
    </location>
</feature>